<evidence type="ECO:0000313" key="2">
    <source>
        <dbReference type="EMBL" id="MCW6037169.1"/>
    </source>
</evidence>
<proteinExistence type="predicted"/>
<reference evidence="2 3" key="1">
    <citation type="submission" date="2021-08" db="EMBL/GenBank/DDBJ databases">
        <title>Draft genome sequence of Spirulina subsalsa with high tolerance to salinity and hype-accumulation of phycocyanin.</title>
        <authorList>
            <person name="Pei H."/>
            <person name="Jiang L."/>
        </authorList>
    </citation>
    <scope>NUCLEOTIDE SEQUENCE [LARGE SCALE GENOMIC DNA]</scope>
    <source>
        <strain evidence="2 3">FACHB-351</strain>
    </source>
</reference>
<keyword evidence="3" id="KW-1185">Reference proteome</keyword>
<gene>
    <name evidence="2" type="ORF">K4A83_12945</name>
</gene>
<dbReference type="SUPFAM" id="SSF143100">
    <property type="entry name" value="TTHA1013/TTHA0281-like"/>
    <property type="match status" value="1"/>
</dbReference>
<dbReference type="Pfam" id="PF15919">
    <property type="entry name" value="HicB_lk_antitox"/>
    <property type="match status" value="1"/>
</dbReference>
<accession>A0ABT3L6P5</accession>
<dbReference type="Gene3D" id="3.30.160.250">
    <property type="match status" value="1"/>
</dbReference>
<dbReference type="PANTHER" id="PTHR34504">
    <property type="entry name" value="ANTITOXIN HICB"/>
    <property type="match status" value="1"/>
</dbReference>
<dbReference type="EMBL" id="JAIHOM010000059">
    <property type="protein sequence ID" value="MCW6037169.1"/>
    <property type="molecule type" value="Genomic_DNA"/>
</dbReference>
<dbReference type="InterPro" id="IPR035069">
    <property type="entry name" value="TTHA1013/TTHA0281-like"/>
</dbReference>
<sequence>MRYAIIIEKAENNYSAFVPDLPGCVSVGDTLEEVKENIQEAISFHLESLLEEGLNLPLPKTECDYVEVTA</sequence>
<organism evidence="2 3">
    <name type="scientific">Spirulina subsalsa FACHB-351</name>
    <dbReference type="NCBI Taxonomy" id="234711"/>
    <lineage>
        <taxon>Bacteria</taxon>
        <taxon>Bacillati</taxon>
        <taxon>Cyanobacteriota</taxon>
        <taxon>Cyanophyceae</taxon>
        <taxon>Spirulinales</taxon>
        <taxon>Spirulinaceae</taxon>
        <taxon>Spirulina</taxon>
    </lineage>
</organism>
<dbReference type="PANTHER" id="PTHR34504:SF2">
    <property type="entry name" value="UPF0150 PROTEIN SSL0259"/>
    <property type="match status" value="1"/>
</dbReference>
<protein>
    <submittedName>
        <fullName evidence="2">Type II toxin-antitoxin system HicB family antitoxin</fullName>
    </submittedName>
</protein>
<dbReference type="Proteomes" id="UP001526426">
    <property type="component" value="Unassembled WGS sequence"/>
</dbReference>
<dbReference type="InterPro" id="IPR031807">
    <property type="entry name" value="HicB-like"/>
</dbReference>
<name>A0ABT3L6P5_9CYAN</name>
<comment type="caution">
    <text evidence="2">The sequence shown here is derived from an EMBL/GenBank/DDBJ whole genome shotgun (WGS) entry which is preliminary data.</text>
</comment>
<dbReference type="RefSeq" id="WP_265265004.1">
    <property type="nucleotide sequence ID" value="NZ_JAIHOM010000059.1"/>
</dbReference>
<evidence type="ECO:0000313" key="3">
    <source>
        <dbReference type="Proteomes" id="UP001526426"/>
    </source>
</evidence>
<evidence type="ECO:0000259" key="1">
    <source>
        <dbReference type="Pfam" id="PF15919"/>
    </source>
</evidence>
<feature type="domain" description="HicB-like antitoxin of toxin-antitoxin system" evidence="1">
    <location>
        <begin position="3"/>
        <end position="60"/>
    </location>
</feature>
<dbReference type="InterPro" id="IPR051404">
    <property type="entry name" value="TA_system_antitoxin"/>
</dbReference>